<evidence type="ECO:0000313" key="3">
    <source>
        <dbReference type="Proteomes" id="UP000324233"/>
    </source>
</evidence>
<evidence type="ECO:0000313" key="2">
    <source>
        <dbReference type="EMBL" id="QEH32025.1"/>
    </source>
</evidence>
<gene>
    <name evidence="2" type="ORF">OJF2_04940</name>
</gene>
<evidence type="ECO:0000256" key="1">
    <source>
        <dbReference type="SAM" id="MobiDB-lite"/>
    </source>
</evidence>
<reference evidence="2 3" key="1">
    <citation type="submission" date="2019-08" db="EMBL/GenBank/DDBJ databases">
        <title>Deep-cultivation of Planctomycetes and their phenomic and genomic characterization uncovers novel biology.</title>
        <authorList>
            <person name="Wiegand S."/>
            <person name="Jogler M."/>
            <person name="Boedeker C."/>
            <person name="Pinto D."/>
            <person name="Vollmers J."/>
            <person name="Rivas-Marin E."/>
            <person name="Kohn T."/>
            <person name="Peeters S.H."/>
            <person name="Heuer A."/>
            <person name="Rast P."/>
            <person name="Oberbeckmann S."/>
            <person name="Bunk B."/>
            <person name="Jeske O."/>
            <person name="Meyerdierks A."/>
            <person name="Storesund J.E."/>
            <person name="Kallscheuer N."/>
            <person name="Luecker S."/>
            <person name="Lage O.M."/>
            <person name="Pohl T."/>
            <person name="Merkel B.J."/>
            <person name="Hornburger P."/>
            <person name="Mueller R.-W."/>
            <person name="Bruemmer F."/>
            <person name="Labrenz M."/>
            <person name="Spormann A.M."/>
            <person name="Op den Camp H."/>
            <person name="Overmann J."/>
            <person name="Amann R."/>
            <person name="Jetten M.S.M."/>
            <person name="Mascher T."/>
            <person name="Medema M.H."/>
            <person name="Devos D.P."/>
            <person name="Kaster A.-K."/>
            <person name="Ovreas L."/>
            <person name="Rohde M."/>
            <person name="Galperin M.Y."/>
            <person name="Jogler C."/>
        </authorList>
    </citation>
    <scope>NUCLEOTIDE SEQUENCE [LARGE SCALE GENOMIC DNA]</scope>
    <source>
        <strain evidence="2 3">OJF2</strain>
    </source>
</reference>
<dbReference type="AlphaFoldDB" id="A0A5B9VW64"/>
<accession>A0A5B9VW64</accession>
<keyword evidence="3" id="KW-1185">Reference proteome</keyword>
<dbReference type="EMBL" id="CP042997">
    <property type="protein sequence ID" value="QEH32025.1"/>
    <property type="molecule type" value="Genomic_DNA"/>
</dbReference>
<name>A0A5B9VW64_9BACT</name>
<proteinExistence type="predicted"/>
<feature type="region of interest" description="Disordered" evidence="1">
    <location>
        <begin position="120"/>
        <end position="177"/>
    </location>
</feature>
<sequence length="177" mass="17716">MPQERGGPEPGDGPPPPRTRDQAPAFTAEVSVTYPPDDDDVEACSSALGAGGVTLVAQVPPGGGPEVSLPLRFVPVSGVPTSGGPFLGRVIDVRMADDAAIIAVAFDGPLGPGHMPGLFREAASGRPPPVGGADASPRAGTAPPARPRRGPSAGRPGPPGLAVHLIEDPPRWNPSAS</sequence>
<dbReference type="KEGG" id="agv:OJF2_04940"/>
<dbReference type="Proteomes" id="UP000324233">
    <property type="component" value="Chromosome"/>
</dbReference>
<feature type="region of interest" description="Disordered" evidence="1">
    <location>
        <begin position="1"/>
        <end position="24"/>
    </location>
</feature>
<dbReference type="RefSeq" id="WP_148590907.1">
    <property type="nucleotide sequence ID" value="NZ_CP042997.1"/>
</dbReference>
<organism evidence="2 3">
    <name type="scientific">Aquisphaera giovannonii</name>
    <dbReference type="NCBI Taxonomy" id="406548"/>
    <lineage>
        <taxon>Bacteria</taxon>
        <taxon>Pseudomonadati</taxon>
        <taxon>Planctomycetota</taxon>
        <taxon>Planctomycetia</taxon>
        <taxon>Isosphaerales</taxon>
        <taxon>Isosphaeraceae</taxon>
        <taxon>Aquisphaera</taxon>
    </lineage>
</organism>
<protein>
    <submittedName>
        <fullName evidence="2">Uncharacterized protein</fullName>
    </submittedName>
</protein>